<dbReference type="PROSITE" id="PS00639">
    <property type="entry name" value="THIOL_PROTEASE_HIS"/>
    <property type="match status" value="1"/>
</dbReference>
<evidence type="ECO:0000259" key="7">
    <source>
        <dbReference type="SMART" id="SM00645"/>
    </source>
</evidence>
<dbReference type="Gene3D" id="3.90.70.10">
    <property type="entry name" value="Cysteine proteinases"/>
    <property type="match status" value="1"/>
</dbReference>
<dbReference type="InterPro" id="IPR013201">
    <property type="entry name" value="Prot_inhib_I29"/>
</dbReference>
<evidence type="ECO:0000313" key="10">
    <source>
        <dbReference type="RefSeq" id="XP_032831775.1"/>
    </source>
</evidence>
<keyword evidence="6" id="KW-0732">Signal</keyword>
<dbReference type="InterPro" id="IPR000668">
    <property type="entry name" value="Peptidase_C1A_C"/>
</dbReference>
<feature type="signal peptide" evidence="6">
    <location>
        <begin position="1"/>
        <end position="35"/>
    </location>
</feature>
<name>A0AAJ7U8N1_PETMA</name>
<keyword evidence="4" id="KW-0788">Thiol protease</keyword>
<dbReference type="PANTHER" id="PTHR12411">
    <property type="entry name" value="CYSTEINE PROTEASE FAMILY C1-RELATED"/>
    <property type="match status" value="1"/>
</dbReference>
<dbReference type="InterPro" id="IPR013128">
    <property type="entry name" value="Peptidase_C1A"/>
</dbReference>
<dbReference type="GO" id="GO:0006508">
    <property type="term" value="P:proteolysis"/>
    <property type="evidence" value="ECO:0007669"/>
    <property type="project" value="UniProtKB-KW"/>
</dbReference>
<evidence type="ECO:0000256" key="3">
    <source>
        <dbReference type="ARBA" id="ARBA00022801"/>
    </source>
</evidence>
<feature type="chain" id="PRO_5042619937" evidence="6">
    <location>
        <begin position="36"/>
        <end position="374"/>
    </location>
</feature>
<dbReference type="Proteomes" id="UP001318040">
    <property type="component" value="Chromosome 57"/>
</dbReference>
<dbReference type="CDD" id="cd02248">
    <property type="entry name" value="Peptidase_C1A"/>
    <property type="match status" value="1"/>
</dbReference>
<keyword evidence="3" id="KW-0378">Hydrolase</keyword>
<accession>A0AAJ7U8N1</accession>
<evidence type="ECO:0000256" key="5">
    <source>
        <dbReference type="ARBA" id="ARBA00023157"/>
    </source>
</evidence>
<comment type="similarity">
    <text evidence="1">Belongs to the peptidase C1 family.</text>
</comment>
<dbReference type="SUPFAM" id="SSF54001">
    <property type="entry name" value="Cysteine proteinases"/>
    <property type="match status" value="1"/>
</dbReference>
<dbReference type="InterPro" id="IPR025661">
    <property type="entry name" value="Pept_asp_AS"/>
</dbReference>
<keyword evidence="9" id="KW-1185">Reference proteome</keyword>
<dbReference type="AlphaFoldDB" id="A0AAJ7U8N1"/>
<evidence type="ECO:0000256" key="1">
    <source>
        <dbReference type="ARBA" id="ARBA00008455"/>
    </source>
</evidence>
<dbReference type="KEGG" id="pmrn:116954983"/>
<dbReference type="InterPro" id="IPR038765">
    <property type="entry name" value="Papain-like_cys_pep_sf"/>
</dbReference>
<dbReference type="RefSeq" id="XP_032831775.1">
    <property type="nucleotide sequence ID" value="XM_032975884.1"/>
</dbReference>
<dbReference type="Pfam" id="PF00112">
    <property type="entry name" value="Peptidase_C1"/>
    <property type="match status" value="1"/>
</dbReference>
<evidence type="ECO:0000313" key="9">
    <source>
        <dbReference type="Proteomes" id="UP001318040"/>
    </source>
</evidence>
<dbReference type="PROSITE" id="PS00640">
    <property type="entry name" value="THIOL_PROTEASE_ASN"/>
    <property type="match status" value="1"/>
</dbReference>
<evidence type="ECO:0000256" key="6">
    <source>
        <dbReference type="SAM" id="SignalP"/>
    </source>
</evidence>
<keyword evidence="2" id="KW-0645">Protease</keyword>
<dbReference type="FunFam" id="3.90.70.10:FF:000006">
    <property type="entry name" value="Cathepsin S"/>
    <property type="match status" value="1"/>
</dbReference>
<dbReference type="InterPro" id="IPR025660">
    <property type="entry name" value="Pept_his_AS"/>
</dbReference>
<reference evidence="10" key="1">
    <citation type="submission" date="2025-08" db="UniProtKB">
        <authorList>
            <consortium name="RefSeq"/>
        </authorList>
    </citation>
    <scope>IDENTIFICATION</scope>
    <source>
        <tissue evidence="10">Sperm</tissue>
    </source>
</reference>
<organism evidence="9 10">
    <name type="scientific">Petromyzon marinus</name>
    <name type="common">Sea lamprey</name>
    <dbReference type="NCBI Taxonomy" id="7757"/>
    <lineage>
        <taxon>Eukaryota</taxon>
        <taxon>Metazoa</taxon>
        <taxon>Chordata</taxon>
        <taxon>Craniata</taxon>
        <taxon>Vertebrata</taxon>
        <taxon>Cyclostomata</taxon>
        <taxon>Hyperoartia</taxon>
        <taxon>Petromyzontiformes</taxon>
        <taxon>Petromyzontidae</taxon>
        <taxon>Petromyzon</taxon>
    </lineage>
</organism>
<proteinExistence type="inferred from homology"/>
<gene>
    <name evidence="10" type="primary">LOC116954983</name>
</gene>
<dbReference type="PRINTS" id="PR00705">
    <property type="entry name" value="PAPAIN"/>
</dbReference>
<dbReference type="SMART" id="SM00848">
    <property type="entry name" value="Inhibitor_I29"/>
    <property type="match status" value="1"/>
</dbReference>
<dbReference type="Pfam" id="PF08246">
    <property type="entry name" value="Inhibitor_I29"/>
    <property type="match status" value="1"/>
</dbReference>
<protein>
    <submittedName>
        <fullName evidence="10">Cathepsin L1-like isoform X1</fullName>
    </submittedName>
</protein>
<feature type="domain" description="Peptidase C1A papain C-terminal" evidence="7">
    <location>
        <begin position="151"/>
        <end position="373"/>
    </location>
</feature>
<evidence type="ECO:0000256" key="4">
    <source>
        <dbReference type="ARBA" id="ARBA00022807"/>
    </source>
</evidence>
<feature type="domain" description="Cathepsin propeptide inhibitor" evidence="8">
    <location>
        <begin position="52"/>
        <end position="111"/>
    </location>
</feature>
<evidence type="ECO:0000256" key="2">
    <source>
        <dbReference type="ARBA" id="ARBA00022670"/>
    </source>
</evidence>
<keyword evidence="5" id="KW-1015">Disulfide bond</keyword>
<evidence type="ECO:0000259" key="8">
    <source>
        <dbReference type="SMART" id="SM00848"/>
    </source>
</evidence>
<dbReference type="GO" id="GO:0008234">
    <property type="term" value="F:cysteine-type peptidase activity"/>
    <property type="evidence" value="ECO:0007669"/>
    <property type="project" value="UniProtKB-KW"/>
</dbReference>
<dbReference type="InterPro" id="IPR039417">
    <property type="entry name" value="Peptidase_C1A_papain-like"/>
</dbReference>
<sequence length="374" mass="42128">MSMPGTVANQRTTVAPPLLLLLIPLVVVMVTVTVATPAGPEQRGDPHLQPHWEAWKSRYGKAYDEAEEGQRRLVWEHNLKMIDRHNLEEALGKHSYTLAMNQYGDMSEEEFQLQMAAMEPLADDDDDASEEDNEVKKWTESFINAPLDVSLPNEIDWRNRDVVTPVKNQKKPRNCWASWAFSATGAMESHWKIKRSGELLELSEQQLIDCSRPYGARGCRKGSASMGFVAVQQMQGINTEESYPYEGRDNIACRFNISQRSPVRVSGYKRIPSGSEAHLQAALATEGPVAVAIDARHIKIFYSSGIYYSRFCRKKANRLHHSMLAVGYGTEDGKDFWLLKNSWGAGWGEQGYMRLARNRNNNCGVASDATYPIV</sequence>
<dbReference type="SMART" id="SM00645">
    <property type="entry name" value="Pept_C1"/>
    <property type="match status" value="1"/>
</dbReference>